<accession>A0A5N6A067</accession>
<dbReference type="EMBL" id="VDLY02000015">
    <property type="protein sequence ID" value="KAB8162144.1"/>
    <property type="molecule type" value="Genomic_DNA"/>
</dbReference>
<dbReference type="SMART" id="SM00347">
    <property type="entry name" value="HTH_MARR"/>
    <property type="match status" value="1"/>
</dbReference>
<dbReference type="Gene3D" id="1.10.10.10">
    <property type="entry name" value="Winged helix-like DNA-binding domain superfamily/Winged helix DNA-binding domain"/>
    <property type="match status" value="1"/>
</dbReference>
<dbReference type="Pfam" id="PF01047">
    <property type="entry name" value="MarR"/>
    <property type="match status" value="1"/>
</dbReference>
<sequence>MTRQEKQGETVATDDGPRWLGPEEDRAWRGWRRMQLLLTARISADLAADSGLSDPDYDVLSKLSEAGGELRVTELAGSMLWSQSRISHHLVRMARRGLVTRDSCAEDRRGTVARLTDEGRAALERAAPDHVASVRRHLIDRLTPAQLAALAEIAEAVTEPLIADGREQAPADDNG</sequence>
<dbReference type="InterPro" id="IPR000835">
    <property type="entry name" value="HTH_MarR-typ"/>
</dbReference>
<organism evidence="3 4">
    <name type="scientific">Streptomyces mimosae</name>
    <dbReference type="NCBI Taxonomy" id="2586635"/>
    <lineage>
        <taxon>Bacteria</taxon>
        <taxon>Bacillati</taxon>
        <taxon>Actinomycetota</taxon>
        <taxon>Actinomycetes</taxon>
        <taxon>Kitasatosporales</taxon>
        <taxon>Streptomycetaceae</taxon>
        <taxon>Streptomyces</taxon>
    </lineage>
</organism>
<dbReference type="GO" id="GO:0003700">
    <property type="term" value="F:DNA-binding transcription factor activity"/>
    <property type="evidence" value="ECO:0007669"/>
    <property type="project" value="InterPro"/>
</dbReference>
<dbReference type="SUPFAM" id="SSF46785">
    <property type="entry name" value="Winged helix' DNA-binding domain"/>
    <property type="match status" value="1"/>
</dbReference>
<comment type="caution">
    <text evidence="3">The sequence shown here is derived from an EMBL/GenBank/DDBJ whole genome shotgun (WGS) entry which is preliminary data.</text>
</comment>
<evidence type="ECO:0000313" key="3">
    <source>
        <dbReference type="EMBL" id="KAB8162144.1"/>
    </source>
</evidence>
<evidence type="ECO:0000259" key="2">
    <source>
        <dbReference type="PROSITE" id="PS50995"/>
    </source>
</evidence>
<dbReference type="PANTHER" id="PTHR33164:SF99">
    <property type="entry name" value="MARR FAMILY REGULATORY PROTEIN"/>
    <property type="match status" value="1"/>
</dbReference>
<dbReference type="Proteomes" id="UP000314251">
    <property type="component" value="Unassembled WGS sequence"/>
</dbReference>
<dbReference type="PROSITE" id="PS50995">
    <property type="entry name" value="HTH_MARR_2"/>
    <property type="match status" value="1"/>
</dbReference>
<reference evidence="3" key="1">
    <citation type="submission" date="2019-10" db="EMBL/GenBank/DDBJ databases">
        <title>Nonomuraea sp. nov., isolated from Phyllanthus amarus.</title>
        <authorList>
            <person name="Klykleung N."/>
            <person name="Tanasupawat S."/>
        </authorList>
    </citation>
    <scope>NUCLEOTIDE SEQUENCE [LARGE SCALE GENOMIC DNA]</scope>
    <source>
        <strain evidence="3">3MP-10</strain>
    </source>
</reference>
<evidence type="ECO:0000256" key="1">
    <source>
        <dbReference type="SAM" id="MobiDB-lite"/>
    </source>
</evidence>
<dbReference type="InterPro" id="IPR036390">
    <property type="entry name" value="WH_DNA-bd_sf"/>
</dbReference>
<dbReference type="RefSeq" id="WP_139671245.1">
    <property type="nucleotide sequence ID" value="NZ_VDLY02000015.1"/>
</dbReference>
<feature type="domain" description="HTH marR-type" evidence="2">
    <location>
        <begin position="24"/>
        <end position="159"/>
    </location>
</feature>
<dbReference type="InterPro" id="IPR036388">
    <property type="entry name" value="WH-like_DNA-bd_sf"/>
</dbReference>
<dbReference type="PANTHER" id="PTHR33164">
    <property type="entry name" value="TRANSCRIPTIONAL REGULATOR, MARR FAMILY"/>
    <property type="match status" value="1"/>
</dbReference>
<evidence type="ECO:0000313" key="4">
    <source>
        <dbReference type="Proteomes" id="UP000314251"/>
    </source>
</evidence>
<dbReference type="InterPro" id="IPR039422">
    <property type="entry name" value="MarR/SlyA-like"/>
</dbReference>
<dbReference type="GO" id="GO:0006950">
    <property type="term" value="P:response to stress"/>
    <property type="evidence" value="ECO:0007669"/>
    <property type="project" value="TreeGrafter"/>
</dbReference>
<dbReference type="OrthoDB" id="8635520at2"/>
<proteinExistence type="predicted"/>
<keyword evidence="4" id="KW-1185">Reference proteome</keyword>
<name>A0A5N6A067_9ACTN</name>
<feature type="region of interest" description="Disordered" evidence="1">
    <location>
        <begin position="1"/>
        <end position="21"/>
    </location>
</feature>
<dbReference type="AlphaFoldDB" id="A0A5N6A067"/>
<protein>
    <submittedName>
        <fullName evidence="3">MarR family transcriptional regulator</fullName>
    </submittedName>
</protein>
<gene>
    <name evidence="3" type="ORF">FH607_021850</name>
</gene>